<reference evidence="1 2" key="1">
    <citation type="submission" date="2016-12" db="EMBL/GenBank/DDBJ databases">
        <title>The new phylogeny of genus Mycobacterium.</title>
        <authorList>
            <person name="Tortoli E."/>
            <person name="Trovato A."/>
            <person name="Cirillo D.M."/>
        </authorList>
    </citation>
    <scope>NUCLEOTIDE SEQUENCE [LARGE SCALE GENOMIC DNA]</scope>
    <source>
        <strain evidence="1 2">CCUG 66554</strain>
    </source>
</reference>
<name>A0A1X0J6E7_9MYCO</name>
<protein>
    <submittedName>
        <fullName evidence="1">Uncharacterized protein</fullName>
    </submittedName>
</protein>
<dbReference type="Proteomes" id="UP000192434">
    <property type="component" value="Unassembled WGS sequence"/>
</dbReference>
<sequence length="209" mass="23213">MGMWEDLQRTPIDEIRRRAAIVGLWNDIEPVEIPGAVRYAWADGGGQSAEWFFTDGGQVLLLTFEHGGVLNFYDSDYASQAEVFAGVPAGLMAFVRGQPENYEFLNVTDQATGDTLPHASGVFWFDGASWHIAAGLVDYCARNGIDLLEDGEFSHSVGFEYALREFLFGREFTPESFVDDQIANGWYGKTGEKEQALGRLRVVFEAYGS</sequence>
<evidence type="ECO:0000313" key="2">
    <source>
        <dbReference type="Proteomes" id="UP000192434"/>
    </source>
</evidence>
<organism evidence="1 2">
    <name type="scientific">Mycobacteroides saopaulense</name>
    <dbReference type="NCBI Taxonomy" id="1578165"/>
    <lineage>
        <taxon>Bacteria</taxon>
        <taxon>Bacillati</taxon>
        <taxon>Actinomycetota</taxon>
        <taxon>Actinomycetes</taxon>
        <taxon>Mycobacteriales</taxon>
        <taxon>Mycobacteriaceae</taxon>
        <taxon>Mycobacteroides</taxon>
    </lineage>
</organism>
<evidence type="ECO:0000313" key="1">
    <source>
        <dbReference type="EMBL" id="ORB57693.1"/>
    </source>
</evidence>
<accession>A0A1X0J6E7</accession>
<dbReference type="EMBL" id="MVII01000014">
    <property type="protein sequence ID" value="ORB57693.1"/>
    <property type="molecule type" value="Genomic_DNA"/>
</dbReference>
<dbReference type="AlphaFoldDB" id="A0A1X0J6E7"/>
<dbReference type="OrthoDB" id="4991189at2"/>
<dbReference type="RefSeq" id="WP_083016027.1">
    <property type="nucleotide sequence ID" value="NZ_MVII01000014.1"/>
</dbReference>
<gene>
    <name evidence="1" type="ORF">BST43_12345</name>
</gene>
<comment type="caution">
    <text evidence="1">The sequence shown here is derived from an EMBL/GenBank/DDBJ whole genome shotgun (WGS) entry which is preliminary data.</text>
</comment>
<proteinExistence type="predicted"/>